<proteinExistence type="predicted"/>
<dbReference type="InterPro" id="IPR036086">
    <property type="entry name" value="ParB/Sulfiredoxin_sf"/>
</dbReference>
<feature type="compositionally biased region" description="Acidic residues" evidence="1">
    <location>
        <begin position="303"/>
        <end position="317"/>
    </location>
</feature>
<feature type="compositionally biased region" description="Polar residues" evidence="1">
    <location>
        <begin position="337"/>
        <end position="346"/>
    </location>
</feature>
<evidence type="ECO:0000313" key="2">
    <source>
        <dbReference type="EMBL" id="MFI7266021.1"/>
    </source>
</evidence>
<organism evidence="2 3">
    <name type="scientific">Micromonospora maritima</name>
    <dbReference type="NCBI Taxonomy" id="986711"/>
    <lineage>
        <taxon>Bacteria</taxon>
        <taxon>Bacillati</taxon>
        <taxon>Actinomycetota</taxon>
        <taxon>Actinomycetes</taxon>
        <taxon>Micromonosporales</taxon>
        <taxon>Micromonosporaceae</taxon>
        <taxon>Micromonospora</taxon>
    </lineage>
</organism>
<sequence length="508" mass="56203">MTYKNLRPAQVVLDSWNPRLPDGTSSDRDAINRLLDEGADALINLARDMAKSGQTNPAELPIAIKDGSKYVVLEGNRRFAALKLLNDPALANSKEHEAAFRRARALGTPPKTVFTLISESREEADHWIVLRHTGENNGRGVKRWSTAQAATHARRANKSSIDSGTLRSIAIADEVEAAYAGDAELVALVRQVRREKLTNIGRLFSLDVLNRLHFSVQVDEGSALRERILLTRHGREDLRDFFVWAFSLILDKSVDAFKNAKIRSELLLTIPHLIPRDADASPTPFRLAEDPSNAASTVGDYSTDPDDESTEFDSENVTDERSSLGNEASEAVGATSVGPTTSGSTDASSPAARRREARPERYLLQGLKLPNHPDRVQKLLQECRRLEIDVFPSIACVMMRVIVELSVSSPSALALTGKREGDHLKEKIVSMLKFLDPDIEHSRRRDKELEQAYIEVTGDSTAPNAPAGPGMQYLNGFVHNPGVNPDPHLARRFSMAFRPFLIQIDNKL</sequence>
<evidence type="ECO:0008006" key="4">
    <source>
        <dbReference type="Google" id="ProtNLM"/>
    </source>
</evidence>
<dbReference type="Proteomes" id="UP001612812">
    <property type="component" value="Unassembled WGS sequence"/>
</dbReference>
<comment type="caution">
    <text evidence="2">The sequence shown here is derived from an EMBL/GenBank/DDBJ whole genome shotgun (WGS) entry which is preliminary data.</text>
</comment>
<dbReference type="EMBL" id="JBITLE010000015">
    <property type="protein sequence ID" value="MFI7266021.1"/>
    <property type="molecule type" value="Genomic_DNA"/>
</dbReference>
<feature type="region of interest" description="Disordered" evidence="1">
    <location>
        <begin position="281"/>
        <end position="356"/>
    </location>
</feature>
<protein>
    <recommendedName>
        <fullName evidence="4">ParB/Sulfiredoxin domain-containing protein</fullName>
    </recommendedName>
</protein>
<reference evidence="2 3" key="1">
    <citation type="submission" date="2024-10" db="EMBL/GenBank/DDBJ databases">
        <title>The Natural Products Discovery Center: Release of the First 8490 Sequenced Strains for Exploring Actinobacteria Biosynthetic Diversity.</title>
        <authorList>
            <person name="Kalkreuter E."/>
            <person name="Kautsar S.A."/>
            <person name="Yang D."/>
            <person name="Bader C.D."/>
            <person name="Teijaro C.N."/>
            <person name="Fluegel L."/>
            <person name="Davis C.M."/>
            <person name="Simpson J.R."/>
            <person name="Lauterbach L."/>
            <person name="Steele A.D."/>
            <person name="Gui C."/>
            <person name="Meng S."/>
            <person name="Li G."/>
            <person name="Viehrig K."/>
            <person name="Ye F."/>
            <person name="Su P."/>
            <person name="Kiefer A.F."/>
            <person name="Nichols A."/>
            <person name="Cepeda A.J."/>
            <person name="Yan W."/>
            <person name="Fan B."/>
            <person name="Jiang Y."/>
            <person name="Adhikari A."/>
            <person name="Zheng C.-J."/>
            <person name="Schuster L."/>
            <person name="Cowan T.M."/>
            <person name="Smanski M.J."/>
            <person name="Chevrette M.G."/>
            <person name="De Carvalho L.P.S."/>
            <person name="Shen B."/>
        </authorList>
    </citation>
    <scope>NUCLEOTIDE SEQUENCE [LARGE SCALE GENOMIC DNA]</scope>
    <source>
        <strain evidence="2 3">NPDC049845</strain>
    </source>
</reference>
<accession>A0ABW7ZT56</accession>
<dbReference type="SUPFAM" id="SSF110849">
    <property type="entry name" value="ParB/Sulfiredoxin"/>
    <property type="match status" value="1"/>
</dbReference>
<gene>
    <name evidence="2" type="ORF">ACIBP4_27415</name>
</gene>
<dbReference type="RefSeq" id="WP_396768586.1">
    <property type="nucleotide sequence ID" value="NZ_JBITLA010000002.1"/>
</dbReference>
<evidence type="ECO:0000313" key="3">
    <source>
        <dbReference type="Proteomes" id="UP001612812"/>
    </source>
</evidence>
<name>A0ABW7ZT56_9ACTN</name>
<evidence type="ECO:0000256" key="1">
    <source>
        <dbReference type="SAM" id="MobiDB-lite"/>
    </source>
</evidence>
<keyword evidence="3" id="KW-1185">Reference proteome</keyword>